<gene>
    <name evidence="2" type="ORF">BL5915_06425</name>
    <name evidence="3" type="ORF">MCC10113_1099</name>
</gene>
<dbReference type="AlphaFoldDB" id="A0A1D7UNQ2"/>
<dbReference type="Proteomes" id="UP000292478">
    <property type="component" value="Unassembled WGS sequence"/>
</dbReference>
<evidence type="ECO:0008006" key="6">
    <source>
        <dbReference type="Google" id="ProtNLM"/>
    </source>
</evidence>
<name>A0A1D7UNQ2_BIFLL</name>
<evidence type="ECO:0000313" key="4">
    <source>
        <dbReference type="Proteomes" id="UP000292478"/>
    </source>
</evidence>
<evidence type="ECO:0000313" key="2">
    <source>
        <dbReference type="EMBL" id="QOL54488.1"/>
    </source>
</evidence>
<protein>
    <recommendedName>
        <fullName evidence="6">Lipoprotein</fullName>
    </recommendedName>
</protein>
<dbReference type="EMBL" id="SHTC01000015">
    <property type="protein sequence ID" value="TCF58317.1"/>
    <property type="molecule type" value="Genomic_DNA"/>
</dbReference>
<evidence type="ECO:0000313" key="3">
    <source>
        <dbReference type="EMBL" id="TCF58317.1"/>
    </source>
</evidence>
<keyword evidence="1" id="KW-0732">Signal</keyword>
<accession>A0A1D7UNQ2</accession>
<dbReference type="RefSeq" id="WP_069483789.1">
    <property type="nucleotide sequence ID" value="NZ_CP016019.1"/>
</dbReference>
<proteinExistence type="predicted"/>
<dbReference type="EMBL" id="CP062943">
    <property type="protein sequence ID" value="QOL54488.1"/>
    <property type="molecule type" value="Genomic_DNA"/>
</dbReference>
<feature type="chain" id="PRO_5042684779" description="Lipoprotein" evidence="1">
    <location>
        <begin position="22"/>
        <end position="70"/>
    </location>
</feature>
<evidence type="ECO:0000313" key="5">
    <source>
        <dbReference type="Proteomes" id="UP000593918"/>
    </source>
</evidence>
<reference evidence="2 5" key="3">
    <citation type="submission" date="2020-10" db="EMBL/GenBank/DDBJ databases">
        <title>Genome sequencing of Bifidobacterium longum subsp. longum KCTC 5915.</title>
        <authorList>
            <person name="Kim J."/>
        </authorList>
    </citation>
    <scope>NUCLEOTIDE SEQUENCE [LARGE SCALE GENOMIC DNA]</scope>
    <source>
        <strain evidence="2 5">KCTC 5915</strain>
    </source>
</reference>
<reference evidence="3" key="2">
    <citation type="submission" date="2019-02" db="EMBL/GenBank/DDBJ databases">
        <authorList>
            <person name="Odamaki T."/>
        </authorList>
    </citation>
    <scope>NUCLEOTIDE SEQUENCE</scope>
    <source>
        <strain evidence="3">MCC10113</strain>
    </source>
</reference>
<reference evidence="3 4" key="1">
    <citation type="journal article" date="2018" name="Sci. Rep.">
        <title>Genomic diversity and distribution of Bifidobacterium longum subsp. longum across the human lifespan.</title>
        <authorList>
            <person name="Odamaki T."/>
            <person name="Bottacini F."/>
            <person name="Kato K."/>
            <person name="Mitsuyama E."/>
            <person name="Yoshida K."/>
            <person name="Horigome A."/>
            <person name="Xiao J.Z."/>
            <person name="van Sinderen D."/>
        </authorList>
    </citation>
    <scope>NUCLEOTIDE SEQUENCE [LARGE SCALE GENOMIC DNA]</scope>
    <source>
        <strain evidence="3 4">MCC10113</strain>
    </source>
</reference>
<feature type="signal peptide" evidence="1">
    <location>
        <begin position="1"/>
        <end position="21"/>
    </location>
</feature>
<organism evidence="3 4">
    <name type="scientific">Bifidobacterium longum subsp. longum</name>
    <dbReference type="NCBI Taxonomy" id="1679"/>
    <lineage>
        <taxon>Bacteria</taxon>
        <taxon>Bacillati</taxon>
        <taxon>Actinomycetota</taxon>
        <taxon>Actinomycetes</taxon>
        <taxon>Bifidobacteriales</taxon>
        <taxon>Bifidobacteriaceae</taxon>
        <taxon>Bifidobacterium</taxon>
    </lineage>
</organism>
<dbReference type="PROSITE" id="PS51257">
    <property type="entry name" value="PROKAR_LIPOPROTEIN"/>
    <property type="match status" value="1"/>
</dbReference>
<dbReference type="Proteomes" id="UP000593918">
    <property type="component" value="Chromosome"/>
</dbReference>
<sequence length="70" mass="7508">MRKILAASAALITLFTLSACGSDTANIPQCENEDGSGQAGLCYWDSARMGNGRGTGLYIYQDGILIDERY</sequence>
<evidence type="ECO:0000256" key="1">
    <source>
        <dbReference type="SAM" id="SignalP"/>
    </source>
</evidence>